<feature type="transmembrane region" description="Helical" evidence="1">
    <location>
        <begin position="127"/>
        <end position="148"/>
    </location>
</feature>
<name>A0A8H6TLR4_MYCCL</name>
<keyword evidence="3" id="KW-1185">Reference proteome</keyword>
<accession>A0A8H6TLR4</accession>
<evidence type="ECO:0000256" key="1">
    <source>
        <dbReference type="SAM" id="Phobius"/>
    </source>
</evidence>
<dbReference type="EMBL" id="JACAZE010000002">
    <property type="protein sequence ID" value="KAF7321223.1"/>
    <property type="molecule type" value="Genomic_DNA"/>
</dbReference>
<feature type="transmembrane region" description="Helical" evidence="1">
    <location>
        <begin position="65"/>
        <end position="93"/>
    </location>
</feature>
<keyword evidence="1" id="KW-0472">Membrane</keyword>
<keyword evidence="1" id="KW-1133">Transmembrane helix</keyword>
<proteinExistence type="predicted"/>
<evidence type="ECO:0000313" key="3">
    <source>
        <dbReference type="Proteomes" id="UP000613580"/>
    </source>
</evidence>
<dbReference type="Proteomes" id="UP000613580">
    <property type="component" value="Unassembled WGS sequence"/>
</dbReference>
<keyword evidence="1" id="KW-0812">Transmembrane</keyword>
<sequence>MSATNNTVPEGIDLDALADYGGYLTGYILGPLAETCFVSLYTVGFVVTVYSILRRSRGIRSRSSLVMLCAISYLYAASVTLWALNFSWVFLFVHNLFEKTYDPGTSLAARLEIAHSVVEQFGTPEEALFLFNMLVGDSVVIWRVWVLYPRQFWAPAIPMQNCILHHDI</sequence>
<gene>
    <name evidence="2" type="ORF">HMN09_00211300</name>
</gene>
<evidence type="ECO:0000313" key="2">
    <source>
        <dbReference type="EMBL" id="KAF7321223.1"/>
    </source>
</evidence>
<organism evidence="2 3">
    <name type="scientific">Mycena chlorophos</name>
    <name type="common">Agaric fungus</name>
    <name type="synonym">Agaricus chlorophos</name>
    <dbReference type="NCBI Taxonomy" id="658473"/>
    <lineage>
        <taxon>Eukaryota</taxon>
        <taxon>Fungi</taxon>
        <taxon>Dikarya</taxon>
        <taxon>Basidiomycota</taxon>
        <taxon>Agaricomycotina</taxon>
        <taxon>Agaricomycetes</taxon>
        <taxon>Agaricomycetidae</taxon>
        <taxon>Agaricales</taxon>
        <taxon>Marasmiineae</taxon>
        <taxon>Mycenaceae</taxon>
        <taxon>Mycena</taxon>
    </lineage>
</organism>
<protein>
    <submittedName>
        <fullName evidence="2">Uncharacterized protein</fullName>
    </submittedName>
</protein>
<dbReference type="OrthoDB" id="3069592at2759"/>
<reference evidence="2" key="1">
    <citation type="submission" date="2020-05" db="EMBL/GenBank/DDBJ databases">
        <title>Mycena genomes resolve the evolution of fungal bioluminescence.</title>
        <authorList>
            <person name="Tsai I.J."/>
        </authorList>
    </citation>
    <scope>NUCLEOTIDE SEQUENCE</scope>
    <source>
        <strain evidence="2">110903Hualien_Pintung</strain>
    </source>
</reference>
<comment type="caution">
    <text evidence="2">The sequence shown here is derived from an EMBL/GenBank/DDBJ whole genome shotgun (WGS) entry which is preliminary data.</text>
</comment>
<dbReference type="AlphaFoldDB" id="A0A8H6TLR4"/>
<feature type="transmembrane region" description="Helical" evidence="1">
    <location>
        <begin position="27"/>
        <end position="53"/>
    </location>
</feature>